<dbReference type="GO" id="GO:0007224">
    <property type="term" value="P:smoothened signaling pathway"/>
    <property type="evidence" value="ECO:0007669"/>
    <property type="project" value="TreeGrafter"/>
</dbReference>
<evidence type="ECO:0000256" key="6">
    <source>
        <dbReference type="SAM" id="MobiDB-lite"/>
    </source>
</evidence>
<feature type="transmembrane region" description="Helical" evidence="7">
    <location>
        <begin position="31"/>
        <end position="50"/>
    </location>
</feature>
<dbReference type="GO" id="GO:0016020">
    <property type="term" value="C:membrane"/>
    <property type="evidence" value="ECO:0007669"/>
    <property type="project" value="UniProtKB-SubCell"/>
</dbReference>
<dbReference type="SUPFAM" id="SSF82866">
    <property type="entry name" value="Multidrug efflux transporter AcrB transmembrane domain"/>
    <property type="match status" value="1"/>
</dbReference>
<evidence type="ECO:0000313" key="8">
    <source>
        <dbReference type="Proteomes" id="UP000038045"/>
    </source>
</evidence>
<evidence type="ECO:0000256" key="3">
    <source>
        <dbReference type="ARBA" id="ARBA00022989"/>
    </source>
</evidence>
<feature type="region of interest" description="Disordered" evidence="6">
    <location>
        <begin position="635"/>
        <end position="731"/>
    </location>
</feature>
<proteinExistence type="predicted"/>
<dbReference type="Proteomes" id="UP000038045">
    <property type="component" value="Unplaced"/>
</dbReference>
<feature type="transmembrane region" description="Helical" evidence="7">
    <location>
        <begin position="442"/>
        <end position="469"/>
    </location>
</feature>
<name>A0A0N4ZLA0_PARTI</name>
<keyword evidence="4 7" id="KW-0472">Membrane</keyword>
<dbReference type="AlphaFoldDB" id="A0A0N4ZLA0"/>
<feature type="compositionally biased region" description="Basic and acidic residues" evidence="6">
    <location>
        <begin position="659"/>
        <end position="672"/>
    </location>
</feature>
<comment type="subcellular location">
    <subcellularLocation>
        <location evidence="1">Membrane</location>
        <topology evidence="1">Multi-pass membrane protein</topology>
    </subcellularLocation>
</comment>
<dbReference type="STRING" id="131310.A0A0N4ZLA0"/>
<evidence type="ECO:0000256" key="5">
    <source>
        <dbReference type="ARBA" id="ARBA00023180"/>
    </source>
</evidence>
<evidence type="ECO:0000256" key="1">
    <source>
        <dbReference type="ARBA" id="ARBA00004141"/>
    </source>
</evidence>
<dbReference type="WBParaSite" id="PTRK_0000905400.1">
    <property type="protein sequence ID" value="PTRK_0000905400.1"/>
    <property type="gene ID" value="PTRK_0000905400"/>
</dbReference>
<feature type="compositionally biased region" description="Polar residues" evidence="6">
    <location>
        <begin position="762"/>
        <end position="776"/>
    </location>
</feature>
<keyword evidence="5" id="KW-0325">Glycoprotein</keyword>
<evidence type="ECO:0000256" key="2">
    <source>
        <dbReference type="ARBA" id="ARBA00022692"/>
    </source>
</evidence>
<dbReference type="PANTHER" id="PTHR45951:SF3">
    <property type="entry name" value="PROTEIN DISPATCHED"/>
    <property type="match status" value="1"/>
</dbReference>
<evidence type="ECO:0000313" key="9">
    <source>
        <dbReference type="WBParaSite" id="PTRK_0000905400.1"/>
    </source>
</evidence>
<evidence type="ECO:0000256" key="7">
    <source>
        <dbReference type="SAM" id="Phobius"/>
    </source>
</evidence>
<evidence type="ECO:0000256" key="4">
    <source>
        <dbReference type="ARBA" id="ARBA00023136"/>
    </source>
</evidence>
<reference evidence="9" key="1">
    <citation type="submission" date="2017-02" db="UniProtKB">
        <authorList>
            <consortium name="WormBaseParasite"/>
        </authorList>
    </citation>
    <scope>IDENTIFICATION</scope>
</reference>
<keyword evidence="3 7" id="KW-1133">Transmembrane helix</keyword>
<dbReference type="InterPro" id="IPR052081">
    <property type="entry name" value="Dispatched_Hh_regulator"/>
</dbReference>
<protein>
    <submittedName>
        <fullName evidence="9">SSD domain-containing protein</fullName>
    </submittedName>
</protein>
<dbReference type="PANTHER" id="PTHR45951">
    <property type="entry name" value="PROTEIN DISPATCHED-RELATED"/>
    <property type="match status" value="1"/>
</dbReference>
<organism evidence="8 9">
    <name type="scientific">Parastrongyloides trichosuri</name>
    <name type="common">Possum-specific nematode worm</name>
    <dbReference type="NCBI Taxonomy" id="131310"/>
    <lineage>
        <taxon>Eukaryota</taxon>
        <taxon>Metazoa</taxon>
        <taxon>Ecdysozoa</taxon>
        <taxon>Nematoda</taxon>
        <taxon>Chromadorea</taxon>
        <taxon>Rhabditida</taxon>
        <taxon>Tylenchina</taxon>
        <taxon>Panagrolaimomorpha</taxon>
        <taxon>Strongyloidoidea</taxon>
        <taxon>Strongyloididae</taxon>
        <taxon>Parastrongyloides</taxon>
    </lineage>
</organism>
<dbReference type="GO" id="GO:0022857">
    <property type="term" value="F:transmembrane transporter activity"/>
    <property type="evidence" value="ECO:0007669"/>
    <property type="project" value="TreeGrafter"/>
</dbReference>
<keyword evidence="2 7" id="KW-0812">Transmembrane</keyword>
<keyword evidence="8" id="KW-1185">Reference proteome</keyword>
<dbReference type="Gene3D" id="1.20.1640.10">
    <property type="entry name" value="Multidrug efflux transporter AcrB transmembrane domain"/>
    <property type="match status" value="1"/>
</dbReference>
<feature type="compositionally biased region" description="Low complexity" evidence="6">
    <location>
        <begin position="673"/>
        <end position="713"/>
    </location>
</feature>
<feature type="transmembrane region" description="Helical" evidence="7">
    <location>
        <begin position="350"/>
        <end position="368"/>
    </location>
</feature>
<accession>A0A0N4ZLA0</accession>
<feature type="transmembrane region" description="Helical" evidence="7">
    <location>
        <begin position="413"/>
        <end position="436"/>
    </location>
</feature>
<feature type="compositionally biased region" description="Low complexity" evidence="6">
    <location>
        <begin position="640"/>
        <end position="655"/>
    </location>
</feature>
<sequence>MSTIKQEETFGINIRTGNTWYKSLLITYPEIIITSYIFLTLLITPINFWLHDLPTFSDPIKGFSTQNTYIARQSSTSRLLEKAIDKTNGLFTLVPVINQHEMSFWGDIIKRNVSLDNLLDTSNNNNKMINFKDQPTHINNNKKRLKRSKNSLNKENIHLYGKLVVKNYNIGSYHSMIYFCSLPYILKDVGVFNENCSNDCDNGIESLKDLYVNVYNFYNNNKNHNVDICHLREDKWVGMRENVLKCLKTNCMEKLIIKVKTYLLTENYDKDDISLVILKESKSYFLNRFNSKKLKALQERLNGSLMGFDLGVKERLFLDTLISDVPYDIVVTTLSVMPFLNWHLNVVESTIILLTVGLSFDFVLHYAISYSKVIKVTSIVSGTAILEKTSSSMGLITPRNHKHKSIITAINDVIYPIFVSATTTSVTGIAMTMASTLSFHQIGVFMITMAFVSFILSTFFFMSLLSIFGPYSKKEQSSMINHGKEQINSKGDKYNDGSMTAPLISKNFIKYSPIRERGASQPNLSRMYTRRPSSNYPIITEEYRDNLAGRGYLDRKFSTTVNDVAMSLIPTNIMKAGISILLSIILLSSCMLQSSFAASVHLRSIGGAIIDGVANASKAVADGITGTVEAAVETGEKTDNNATTTGDVTTEVPTTIGDKNVDDSKDKKDDKPTTVAEEVTTTTTSPVTETTTPVTTGSSSTVTEGSTSTAETTTVKEGETSTVKPKGGKGASITGAIVGGIKQTAVAVAGGIKETVGVASGKKNTTTSQGNSTEATQESERPKTIVGAVIGGVKQTTGAIVGGVKATVDAAMESEDKVGKDKATCQSQATCYGDTDCNGGKCLGVYVGTCNCNACINFMTCTNDEGCGGLKGACDEKTHRCICQEAHKKFGFEYYIDTLTKFCNKQTCNGKSDSCNGLPCSSGRCYC</sequence>
<feature type="region of interest" description="Disordered" evidence="6">
    <location>
        <begin position="761"/>
        <end position="781"/>
    </location>
</feature>